<sequence length="56" mass="5975">MKKLIEAVGVVLLVCVGVRVGAALIQPVVPLLGGVVAVAIIAWWLFGRHRPGRGYR</sequence>
<gene>
    <name evidence="2" type="ORF">SAMN02745225_01626</name>
</gene>
<name>A0A1M4WCC7_9ACTN</name>
<dbReference type="AlphaFoldDB" id="A0A1M4WCC7"/>
<organism evidence="2 3">
    <name type="scientific">Ferrithrix thermotolerans DSM 19514</name>
    <dbReference type="NCBI Taxonomy" id="1121881"/>
    <lineage>
        <taxon>Bacteria</taxon>
        <taxon>Bacillati</taxon>
        <taxon>Actinomycetota</taxon>
        <taxon>Acidimicrobiia</taxon>
        <taxon>Acidimicrobiales</taxon>
        <taxon>Acidimicrobiaceae</taxon>
        <taxon>Ferrithrix</taxon>
    </lineage>
</organism>
<accession>A0A1M4WCC7</accession>
<keyword evidence="1" id="KW-0472">Membrane</keyword>
<keyword evidence="1" id="KW-0812">Transmembrane</keyword>
<protein>
    <submittedName>
        <fullName evidence="2">Uncharacterized protein</fullName>
    </submittedName>
</protein>
<feature type="transmembrane region" description="Helical" evidence="1">
    <location>
        <begin position="7"/>
        <end position="25"/>
    </location>
</feature>
<dbReference type="STRING" id="1121881.SAMN02745225_01626"/>
<evidence type="ECO:0000256" key="1">
    <source>
        <dbReference type="SAM" id="Phobius"/>
    </source>
</evidence>
<dbReference type="Proteomes" id="UP000184295">
    <property type="component" value="Unassembled WGS sequence"/>
</dbReference>
<reference evidence="3" key="1">
    <citation type="submission" date="2016-11" db="EMBL/GenBank/DDBJ databases">
        <authorList>
            <person name="Varghese N."/>
            <person name="Submissions S."/>
        </authorList>
    </citation>
    <scope>NUCLEOTIDE SEQUENCE [LARGE SCALE GENOMIC DNA]</scope>
    <source>
        <strain evidence="3">DSM 19514</strain>
    </source>
</reference>
<dbReference type="EMBL" id="FQUL01000024">
    <property type="protein sequence ID" value="SHE78918.1"/>
    <property type="molecule type" value="Genomic_DNA"/>
</dbReference>
<feature type="transmembrane region" description="Helical" evidence="1">
    <location>
        <begin position="31"/>
        <end position="47"/>
    </location>
</feature>
<evidence type="ECO:0000313" key="2">
    <source>
        <dbReference type="EMBL" id="SHE78918.1"/>
    </source>
</evidence>
<keyword evidence="3" id="KW-1185">Reference proteome</keyword>
<proteinExistence type="predicted"/>
<evidence type="ECO:0000313" key="3">
    <source>
        <dbReference type="Proteomes" id="UP000184295"/>
    </source>
</evidence>
<keyword evidence="1" id="KW-1133">Transmembrane helix</keyword>